<feature type="coiled-coil region" evidence="1">
    <location>
        <begin position="27"/>
        <end position="86"/>
    </location>
</feature>
<comment type="caution">
    <text evidence="2">The sequence shown here is derived from an EMBL/GenBank/DDBJ whole genome shotgun (WGS) entry which is preliminary data.</text>
</comment>
<sequence>MHKKIPLLLLATVTLLSACNNKIVDEAEKVESQKKEQEYMQEELEAKQLEILEENEITIDEVLEDIDKEKETKKTLEIEKVEEKEEFHDGEEFAQYVASVLFDYFTGEISAEDYYNFVTKHGSLKHVKDLDTDMKDLMVKSFADIQKFFLEQDLAINKYKVSELTLDEAGIYGYFYRTLITEEGTELNYVTTIVNEGQNWKYESDVLSHGYKENTKEEG</sequence>
<reference evidence="3" key="1">
    <citation type="journal article" date="2019" name="Int. J. Syst. Evol. Microbiol.">
        <title>The Global Catalogue of Microorganisms (GCM) 10K type strain sequencing project: providing services to taxonomists for standard genome sequencing and annotation.</title>
        <authorList>
            <consortium name="The Broad Institute Genomics Platform"/>
            <consortium name="The Broad Institute Genome Sequencing Center for Infectious Disease"/>
            <person name="Wu L."/>
            <person name="Ma J."/>
        </authorList>
    </citation>
    <scope>NUCLEOTIDE SEQUENCE [LARGE SCALE GENOMIC DNA]</scope>
    <source>
        <strain evidence="3">CGMCC 1.12376</strain>
    </source>
</reference>
<evidence type="ECO:0000313" key="2">
    <source>
        <dbReference type="EMBL" id="MFD1609790.1"/>
    </source>
</evidence>
<name>A0ABW4HWS6_9BACI</name>
<evidence type="ECO:0000313" key="3">
    <source>
        <dbReference type="Proteomes" id="UP001597221"/>
    </source>
</evidence>
<organism evidence="2 3">
    <name type="scientific">Oceanobacillus luteolus</name>
    <dbReference type="NCBI Taxonomy" id="1274358"/>
    <lineage>
        <taxon>Bacteria</taxon>
        <taxon>Bacillati</taxon>
        <taxon>Bacillota</taxon>
        <taxon>Bacilli</taxon>
        <taxon>Bacillales</taxon>
        <taxon>Bacillaceae</taxon>
        <taxon>Oceanobacillus</taxon>
    </lineage>
</organism>
<dbReference type="EMBL" id="JBHUDE010000163">
    <property type="protein sequence ID" value="MFD1609790.1"/>
    <property type="molecule type" value="Genomic_DNA"/>
</dbReference>
<dbReference type="Proteomes" id="UP001597221">
    <property type="component" value="Unassembled WGS sequence"/>
</dbReference>
<dbReference type="PROSITE" id="PS51257">
    <property type="entry name" value="PROKAR_LIPOPROTEIN"/>
    <property type="match status" value="1"/>
</dbReference>
<gene>
    <name evidence="2" type="ORF">ACFSBH_19410</name>
</gene>
<accession>A0ABW4HWS6</accession>
<proteinExistence type="predicted"/>
<protein>
    <submittedName>
        <fullName evidence="2">Uncharacterized protein</fullName>
    </submittedName>
</protein>
<keyword evidence="1" id="KW-0175">Coiled coil</keyword>
<keyword evidence="3" id="KW-1185">Reference proteome</keyword>
<dbReference type="RefSeq" id="WP_379599279.1">
    <property type="nucleotide sequence ID" value="NZ_JBHUDE010000163.1"/>
</dbReference>
<evidence type="ECO:0000256" key="1">
    <source>
        <dbReference type="SAM" id="Coils"/>
    </source>
</evidence>